<dbReference type="SUPFAM" id="SSF48452">
    <property type="entry name" value="TPR-like"/>
    <property type="match status" value="1"/>
</dbReference>
<keyword evidence="2" id="KW-1185">Reference proteome</keyword>
<dbReference type="OrthoDB" id="305750at2"/>
<reference evidence="1 2" key="1">
    <citation type="submission" date="2016-11" db="EMBL/GenBank/DDBJ databases">
        <authorList>
            <person name="Jaros S."/>
            <person name="Januszkiewicz K."/>
            <person name="Wedrychowicz H."/>
        </authorList>
    </citation>
    <scope>NUCLEOTIDE SEQUENCE [LARGE SCALE GENOMIC DNA]</scope>
    <source>
        <strain evidence="1 2">DSM 18772</strain>
    </source>
</reference>
<dbReference type="Proteomes" id="UP000184510">
    <property type="component" value="Unassembled WGS sequence"/>
</dbReference>
<proteinExistence type="predicted"/>
<name>A0A1M6KXD6_9BACT</name>
<sequence>MFRDLTEYRNNRGLWGELAYVEAKSDDRARHDGNEKNRYKVLLQLQYDRRVEDSEFIRFLFDEEILARRKDSFQGIGEALWLVATMALEFGDPADVGRFIKAKIANFDTHCGFDIEFAFHTLREKTNDYVAKEFPDLLEAIDDYKYEEYADGLDEWWDRMKSQYPRSENEEEAITLYERYLYFGNLPLARKYLEQWEKAEPESAAKNNFLMHAYKALGEYEKVAGYQLKKLDGSESHWDRTSVYGNLISTCLSSGDYDSAYEYVLKVDEELGLFDEWQGIGLGRMTIEVLFEFSVGVDNEERAAQSFKIAHKWTKQVGGLHLNALKKGYTAAKRSASFITVRRYSKLIKQEQDRIDAML</sequence>
<dbReference type="InterPro" id="IPR011990">
    <property type="entry name" value="TPR-like_helical_dom_sf"/>
</dbReference>
<evidence type="ECO:0008006" key="3">
    <source>
        <dbReference type="Google" id="ProtNLM"/>
    </source>
</evidence>
<protein>
    <recommendedName>
        <fullName evidence="3">Tetratricopeptide repeat-containing protein</fullName>
    </recommendedName>
</protein>
<organism evidence="1 2">
    <name type="scientific">Rubritalea squalenifaciens DSM 18772</name>
    <dbReference type="NCBI Taxonomy" id="1123071"/>
    <lineage>
        <taxon>Bacteria</taxon>
        <taxon>Pseudomonadati</taxon>
        <taxon>Verrucomicrobiota</taxon>
        <taxon>Verrucomicrobiia</taxon>
        <taxon>Verrucomicrobiales</taxon>
        <taxon>Rubritaleaceae</taxon>
        <taxon>Rubritalea</taxon>
    </lineage>
</organism>
<evidence type="ECO:0000313" key="2">
    <source>
        <dbReference type="Proteomes" id="UP000184510"/>
    </source>
</evidence>
<accession>A0A1M6KXD6</accession>
<dbReference type="EMBL" id="FQYR01000004">
    <property type="protein sequence ID" value="SHJ63618.1"/>
    <property type="molecule type" value="Genomic_DNA"/>
</dbReference>
<dbReference type="Gene3D" id="1.25.40.10">
    <property type="entry name" value="Tetratricopeptide repeat domain"/>
    <property type="match status" value="1"/>
</dbReference>
<dbReference type="STRING" id="1123071.SAMN02745181_2231"/>
<dbReference type="InParanoid" id="A0A1M6KXD6"/>
<gene>
    <name evidence="1" type="ORF">SAMN02745181_2231</name>
</gene>
<dbReference type="RefSeq" id="WP_143183836.1">
    <property type="nucleotide sequence ID" value="NZ_FQYR01000004.1"/>
</dbReference>
<evidence type="ECO:0000313" key="1">
    <source>
        <dbReference type="EMBL" id="SHJ63618.1"/>
    </source>
</evidence>
<dbReference type="AlphaFoldDB" id="A0A1M6KXD6"/>